<dbReference type="EMBL" id="LR798401">
    <property type="protein sequence ID" value="CAB5229178.1"/>
    <property type="molecule type" value="Genomic_DNA"/>
</dbReference>
<accession>A0A6J7XMH3</accession>
<organism evidence="1">
    <name type="scientific">uncultured Caudovirales phage</name>
    <dbReference type="NCBI Taxonomy" id="2100421"/>
    <lineage>
        <taxon>Viruses</taxon>
        <taxon>Duplodnaviria</taxon>
        <taxon>Heunggongvirae</taxon>
        <taxon>Uroviricota</taxon>
        <taxon>Caudoviricetes</taxon>
        <taxon>Peduoviridae</taxon>
        <taxon>Maltschvirus</taxon>
        <taxon>Maltschvirus maltsch</taxon>
    </lineage>
</organism>
<name>A0A6J7XMH3_9CAUD</name>
<reference evidence="1" key="1">
    <citation type="submission" date="2020-05" db="EMBL/GenBank/DDBJ databases">
        <authorList>
            <person name="Chiriac C."/>
            <person name="Salcher M."/>
            <person name="Ghai R."/>
            <person name="Kavagutti S V."/>
        </authorList>
    </citation>
    <scope>NUCLEOTIDE SEQUENCE</scope>
</reference>
<protein>
    <submittedName>
        <fullName evidence="1">Uncharacterized protein</fullName>
    </submittedName>
</protein>
<feature type="non-terminal residue" evidence="1">
    <location>
        <position position="69"/>
    </location>
</feature>
<sequence length="69" mass="7593">MITLSAIVTSIKSRVDKSWSITFSTPELNPSQMMDLGSMNGKECVLGINLNAFSQSEEKLIDEIKVEDA</sequence>
<gene>
    <name evidence="1" type="ORF">UFOVP1551_1</name>
</gene>
<proteinExistence type="predicted"/>
<evidence type="ECO:0000313" key="1">
    <source>
        <dbReference type="EMBL" id="CAB5229178.1"/>
    </source>
</evidence>